<dbReference type="PANTHER" id="PTHR35004:SF7">
    <property type="entry name" value="INTEGRASE PROTEIN"/>
    <property type="match status" value="1"/>
</dbReference>
<dbReference type="InterPro" id="IPR054353">
    <property type="entry name" value="IstA-like_C"/>
</dbReference>
<evidence type="ECO:0000313" key="3">
    <source>
        <dbReference type="Proteomes" id="UP000776252"/>
    </source>
</evidence>
<dbReference type="PANTHER" id="PTHR35004">
    <property type="entry name" value="TRANSPOSASE RV3428C-RELATED"/>
    <property type="match status" value="1"/>
</dbReference>
<dbReference type="EMBL" id="JAHLDV010000015">
    <property type="protein sequence ID" value="MBU3159868.1"/>
    <property type="molecule type" value="Genomic_DNA"/>
</dbReference>
<protein>
    <submittedName>
        <fullName evidence="2">DDE-type integrase/transposase/recombinase</fullName>
    </submittedName>
</protein>
<accession>A0ABS6BVJ7</accession>
<dbReference type="Proteomes" id="UP000776252">
    <property type="component" value="Unassembled WGS sequence"/>
</dbReference>
<evidence type="ECO:0000313" key="2">
    <source>
        <dbReference type="EMBL" id="MBU3159868.1"/>
    </source>
</evidence>
<organism evidence="2 3">
    <name type="scientific">Clostridium frigoris</name>
    <dbReference type="NCBI Taxonomy" id="205327"/>
    <lineage>
        <taxon>Bacteria</taxon>
        <taxon>Bacillati</taxon>
        <taxon>Bacillota</taxon>
        <taxon>Clostridia</taxon>
        <taxon>Eubacteriales</taxon>
        <taxon>Clostridiaceae</taxon>
        <taxon>Clostridium</taxon>
    </lineage>
</organism>
<reference evidence="2 3" key="1">
    <citation type="submission" date="2021-06" db="EMBL/GenBank/DDBJ databases">
        <title>Clostridia strains as spoilage organisms.</title>
        <authorList>
            <person name="Wambui J."/>
            <person name="Stephan R."/>
            <person name="Stevens M.J.A."/>
        </authorList>
    </citation>
    <scope>NUCLEOTIDE SEQUENCE [LARGE SCALE GENOMIC DNA]</scope>
    <source>
        <strain evidence="2 3">DSM 14204</strain>
    </source>
</reference>
<name>A0ABS6BVJ7_9CLOT</name>
<sequence length="466" mass="55224">MIYEPNKYIAIHQLISEDIPYETIAAMLNVSKNTVTALEKRENELATIFPSRTRKSKYDPYIKELSSYINYYINQSRNTCQLYKTVKLNSDEIYELIKDAGFYVTKTKFKELYTIENNKRKESYLKIHYNPGEIIQFDWGYRLLNINGKNKRIYFAVYLFPYSNYKIAYVTEKEDGKSFAKTFNKFTNDVCGTAPIFVIDNMKIAKRIHDPTQKDKQLTLLFSELSKHYEFEVSFCAPRRPNQKGSVENGVGIIKEALKKTYIQCFKDLNDVQSFIDEIINASNKRMHPSKNDTCQKLFAHEEALLKRLPQRQYTYYALKKRTVNRDSMITSKNSKYAVPEGYQGEQITLRYNDYLLYIVSNNGDVLAKHPVSRKKKSRTYRVWHMLNKLKMKPHGFTFSEEYRSMPKWLKTLYIEIFNEDTSTFISFLESTQGKQKDFLKKCLRRNQIEYHELTVEILEKEIKRL</sequence>
<dbReference type="RefSeq" id="WP_216148173.1">
    <property type="nucleotide sequence ID" value="NZ_JAHLDV010000015.1"/>
</dbReference>
<comment type="caution">
    <text evidence="2">The sequence shown here is derived from an EMBL/GenBank/DDBJ whole genome shotgun (WGS) entry which is preliminary data.</text>
</comment>
<dbReference type="Pfam" id="PF22483">
    <property type="entry name" value="Mu-transpos_C_2"/>
    <property type="match status" value="1"/>
</dbReference>
<keyword evidence="3" id="KW-1185">Reference proteome</keyword>
<evidence type="ECO:0000259" key="1">
    <source>
        <dbReference type="PROSITE" id="PS50994"/>
    </source>
</evidence>
<dbReference type="InterPro" id="IPR001584">
    <property type="entry name" value="Integrase_cat-core"/>
</dbReference>
<feature type="domain" description="Integrase catalytic" evidence="1">
    <location>
        <begin position="127"/>
        <end position="303"/>
    </location>
</feature>
<dbReference type="PROSITE" id="PS50994">
    <property type="entry name" value="INTEGRASE"/>
    <property type="match status" value="1"/>
</dbReference>
<gene>
    <name evidence="2" type="ORF">KPL37_08900</name>
</gene>
<proteinExistence type="predicted"/>